<dbReference type="NCBIfam" id="TIGR00689">
    <property type="entry name" value="rpiB_lacA_lacB"/>
    <property type="match status" value="1"/>
</dbReference>
<dbReference type="EMBL" id="CP157947">
    <property type="protein sequence ID" value="XBS70169.1"/>
    <property type="molecule type" value="Genomic_DNA"/>
</dbReference>
<dbReference type="PANTHER" id="PTHR43732:SF1">
    <property type="entry name" value="RIBOSE 5-PHOSPHATE ISOMERASE"/>
    <property type="match status" value="1"/>
</dbReference>
<name>A0AAU7QAZ0_9GAMM</name>
<dbReference type="InterPro" id="IPR003500">
    <property type="entry name" value="RpiB_LacA_LacB"/>
</dbReference>
<dbReference type="PANTHER" id="PTHR43732">
    <property type="entry name" value="RIBOSE 5-PHOSPHATE ISOMERASE-RELATED"/>
    <property type="match status" value="1"/>
</dbReference>
<feature type="binding site" evidence="4">
    <location>
        <position position="100"/>
    </location>
    <ligand>
        <name>D-ribulose 5-phosphate</name>
        <dbReference type="ChEBI" id="CHEBI:58121"/>
    </ligand>
</feature>
<feature type="active site" description="Proton donor" evidence="3">
    <location>
        <position position="99"/>
    </location>
</feature>
<dbReference type="SUPFAM" id="SSF89623">
    <property type="entry name" value="Ribose/Galactose isomerase RpiB/AlsB"/>
    <property type="match status" value="1"/>
</dbReference>
<dbReference type="FunFam" id="3.40.1400.10:FF:000001">
    <property type="entry name" value="Ribose 5-phosphate isomerase B"/>
    <property type="match status" value="1"/>
</dbReference>
<feature type="active site" description="Proton acceptor" evidence="3">
    <location>
        <position position="66"/>
    </location>
</feature>
<evidence type="ECO:0000256" key="2">
    <source>
        <dbReference type="ARBA" id="ARBA00023235"/>
    </source>
</evidence>
<evidence type="ECO:0000256" key="4">
    <source>
        <dbReference type="PIRSR" id="PIRSR005384-2"/>
    </source>
</evidence>
<organism evidence="5">
    <name type="scientific">Acerihabitans sp. KWT182</name>
    <dbReference type="NCBI Taxonomy" id="3157919"/>
    <lineage>
        <taxon>Bacteria</taxon>
        <taxon>Pseudomonadati</taxon>
        <taxon>Pseudomonadota</taxon>
        <taxon>Gammaproteobacteria</taxon>
        <taxon>Enterobacterales</taxon>
        <taxon>Pectobacteriaceae</taxon>
        <taxon>Acerihabitans</taxon>
    </lineage>
</organism>
<comment type="similarity">
    <text evidence="1">Belongs to the LacAB/RpiB family.</text>
</comment>
<proteinExistence type="inferred from homology"/>
<feature type="binding site" evidence="4">
    <location>
        <position position="110"/>
    </location>
    <ligand>
        <name>D-ribulose 5-phosphate</name>
        <dbReference type="ChEBI" id="CHEBI:58121"/>
    </ligand>
</feature>
<dbReference type="AlphaFoldDB" id="A0AAU7QAZ0"/>
<dbReference type="InterPro" id="IPR036569">
    <property type="entry name" value="RpiB_LacA_LacB_sf"/>
</dbReference>
<feature type="binding site" evidence="4">
    <location>
        <begin position="9"/>
        <end position="10"/>
    </location>
    <ligand>
        <name>D-ribulose 5-phosphate</name>
        <dbReference type="ChEBI" id="CHEBI:58121"/>
    </ligand>
</feature>
<reference evidence="5" key="1">
    <citation type="submission" date="2024-06" db="EMBL/GenBank/DDBJ databases">
        <authorList>
            <person name="Coelho C."/>
            <person name="Bento M."/>
            <person name="Garcia E."/>
            <person name="Camelo A."/>
            <person name="Brandao I."/>
            <person name="Espirito Santo C."/>
            <person name="Trovao J."/>
            <person name="Verissimo A."/>
            <person name="Costa J."/>
            <person name="Tiago I."/>
        </authorList>
    </citation>
    <scope>NUCLEOTIDE SEQUENCE</scope>
    <source>
        <strain evidence="5">KWT182</strain>
    </source>
</reference>
<evidence type="ECO:0000313" key="5">
    <source>
        <dbReference type="EMBL" id="XBS70169.1"/>
    </source>
</evidence>
<feature type="binding site" evidence="4">
    <location>
        <position position="133"/>
    </location>
    <ligand>
        <name>D-ribulose 5-phosphate</name>
        <dbReference type="ChEBI" id="CHEBI:58121"/>
    </ligand>
</feature>
<dbReference type="NCBIfam" id="NF004051">
    <property type="entry name" value="PRK05571.1"/>
    <property type="match status" value="1"/>
</dbReference>
<dbReference type="EC" id="5.3.1.6" evidence="5"/>
<protein>
    <submittedName>
        <fullName evidence="5">Ribose 5-phosphate isomerase B</fullName>
        <ecNumber evidence="5">5.3.1.6</ecNumber>
    </submittedName>
</protein>
<dbReference type="PIRSF" id="PIRSF005384">
    <property type="entry name" value="RpiB_LacA_B"/>
    <property type="match status" value="1"/>
</dbReference>
<evidence type="ECO:0000256" key="3">
    <source>
        <dbReference type="PIRSR" id="PIRSR005384-1"/>
    </source>
</evidence>
<dbReference type="NCBIfam" id="TIGR01120">
    <property type="entry name" value="rpiB"/>
    <property type="match status" value="1"/>
</dbReference>
<accession>A0AAU7QAZ0</accession>
<dbReference type="Gene3D" id="3.40.1400.10">
    <property type="entry name" value="Sugar-phosphate isomerase, RpiB/LacA/LacB"/>
    <property type="match status" value="1"/>
</dbReference>
<dbReference type="GO" id="GO:0004751">
    <property type="term" value="F:ribose-5-phosphate isomerase activity"/>
    <property type="evidence" value="ECO:0007669"/>
    <property type="project" value="UniProtKB-EC"/>
</dbReference>
<gene>
    <name evidence="5" type="primary">rpiB</name>
    <name evidence="5" type="ORF">ABK905_02445</name>
</gene>
<dbReference type="InterPro" id="IPR051812">
    <property type="entry name" value="SPI_LacAB/RpiB"/>
</dbReference>
<dbReference type="InterPro" id="IPR004785">
    <property type="entry name" value="RpiB"/>
</dbReference>
<sequence length="151" mass="15959">MMKIAIGCDHVGWILKPEIMGHLEAKGISVIDKGAFSSERTDYPLYAKLVADAVVSGEAELGILICGTGIGISIAANKVPGIRAVACSEPYSAKLSRQHNDTNILAFGSRVVGGELAKMIVDEWLAAGFEGGRHQARVELIGKLEQGRSIG</sequence>
<keyword evidence="2 5" id="KW-0413">Isomerase</keyword>
<dbReference type="Pfam" id="PF02502">
    <property type="entry name" value="LacAB_rpiB"/>
    <property type="match status" value="1"/>
</dbReference>
<dbReference type="GO" id="GO:0005975">
    <property type="term" value="P:carbohydrate metabolic process"/>
    <property type="evidence" value="ECO:0007669"/>
    <property type="project" value="InterPro"/>
</dbReference>
<evidence type="ECO:0000256" key="1">
    <source>
        <dbReference type="ARBA" id="ARBA00008754"/>
    </source>
</evidence>
<feature type="binding site" evidence="4">
    <location>
        <position position="137"/>
    </location>
    <ligand>
        <name>D-ribulose 5-phosphate</name>
        <dbReference type="ChEBI" id="CHEBI:58121"/>
    </ligand>
</feature>
<feature type="binding site" evidence="4">
    <location>
        <begin position="67"/>
        <end position="71"/>
    </location>
    <ligand>
        <name>D-ribulose 5-phosphate</name>
        <dbReference type="ChEBI" id="CHEBI:58121"/>
    </ligand>
</feature>